<dbReference type="SUPFAM" id="SSF52047">
    <property type="entry name" value="RNI-like"/>
    <property type="match status" value="1"/>
</dbReference>
<dbReference type="Proteomes" id="UP000059188">
    <property type="component" value="Unassembled WGS sequence"/>
</dbReference>
<accession>A0A0B7FPK9</accession>
<organism evidence="1 2">
    <name type="scientific">Thanatephorus cucumeris (strain AG1-IB / isolate 7/3/14)</name>
    <name type="common">Lettuce bottom rot fungus</name>
    <name type="synonym">Rhizoctonia solani</name>
    <dbReference type="NCBI Taxonomy" id="1108050"/>
    <lineage>
        <taxon>Eukaryota</taxon>
        <taxon>Fungi</taxon>
        <taxon>Dikarya</taxon>
        <taxon>Basidiomycota</taxon>
        <taxon>Agaricomycotina</taxon>
        <taxon>Agaricomycetes</taxon>
        <taxon>Cantharellales</taxon>
        <taxon>Ceratobasidiaceae</taxon>
        <taxon>Rhizoctonia</taxon>
        <taxon>Rhizoctonia solani AG-1</taxon>
    </lineage>
</organism>
<evidence type="ECO:0000313" key="1">
    <source>
        <dbReference type="EMBL" id="CEL59911.1"/>
    </source>
</evidence>
<keyword evidence="2" id="KW-1185">Reference proteome</keyword>
<proteinExistence type="predicted"/>
<evidence type="ECO:0008006" key="3">
    <source>
        <dbReference type="Google" id="ProtNLM"/>
    </source>
</evidence>
<dbReference type="EMBL" id="LN679139">
    <property type="protein sequence ID" value="CEL59911.1"/>
    <property type="molecule type" value="Genomic_DNA"/>
</dbReference>
<dbReference type="Gene3D" id="3.80.10.10">
    <property type="entry name" value="Ribonuclease Inhibitor"/>
    <property type="match status" value="1"/>
</dbReference>
<dbReference type="AlphaFoldDB" id="A0A0B7FPK9"/>
<sequence length="525" mass="58827">MSPSIPFSSVALNIPELVALICESARPSDRACLLRVSKLFFYCTAPIVWNEIRGVTTLLRLIGGLTTKSERTDFVCSNVVVELHDHLDFTRFDFYAPFVHKLEIFHQRTETLTLSCWQGLVTRDRPLLPNLTRLSCREAPANQSHDSIIQWVNLFLTPDLVELRVPNPNGDICAMFTWLAPLLVSNMLQTVSARCPSLKTLEVAPGTSGHDSPTIEFNIPLTIGLHEHIARFDSLKTLVTSAAALEPGMLVALSQLPKLEVLSVVSSHQHEPIIQLVSLGPDAFPSLERLELRRLSLNAIIGLWYTPGLVSRLSSAVIAQPILDEFTSRNWAGELISHVCIHSPALEEFYLDPYYYVTQVVFLSHDNLTLLEQQQVSLRSITLCGTLVDRNVSVQDLARAFPNLSALRLPSWRVTWQDARDLVALLPNLCTLSVGLDTLQSTIPQVWSTHRHRDRLSLEMSWDSLVEFSSEKILKLAEFLHDTWPAVKCEVMPGLSHGQRTTMALQKLNGAISNIKRQRRIGCKA</sequence>
<protein>
    <recommendedName>
        <fullName evidence="3">F-box domain-containing protein</fullName>
    </recommendedName>
</protein>
<reference evidence="1 2" key="1">
    <citation type="submission" date="2014-11" db="EMBL/GenBank/DDBJ databases">
        <authorList>
            <person name="Wibberg Daniel"/>
        </authorList>
    </citation>
    <scope>NUCLEOTIDE SEQUENCE [LARGE SCALE GENOMIC DNA]</scope>
    <source>
        <strain evidence="1">Rhizoctonia solani AG1-IB 7/3/14</strain>
    </source>
</reference>
<evidence type="ECO:0000313" key="2">
    <source>
        <dbReference type="Proteomes" id="UP000059188"/>
    </source>
</evidence>
<dbReference type="InterPro" id="IPR032675">
    <property type="entry name" value="LRR_dom_sf"/>
</dbReference>
<name>A0A0B7FPK9_THACB</name>
<gene>
    <name evidence="1" type="ORF">RSOLAG1IB_09195</name>
</gene>
<dbReference type="OrthoDB" id="3179873at2759"/>